<proteinExistence type="predicted"/>
<dbReference type="EMBL" id="JBBNAF010000007">
    <property type="protein sequence ID" value="KAK9129063.1"/>
    <property type="molecule type" value="Genomic_DNA"/>
</dbReference>
<accession>A0AAP0JA08</accession>
<dbReference type="Proteomes" id="UP001420932">
    <property type="component" value="Unassembled WGS sequence"/>
</dbReference>
<evidence type="ECO:0000313" key="2">
    <source>
        <dbReference type="Proteomes" id="UP001420932"/>
    </source>
</evidence>
<sequence>MEAKMGEESAQRNLREGYGNLCGAAMTLNASIGVEGDLKGCAQPKIRVGVLFYSDSRAQVSLK</sequence>
<evidence type="ECO:0000313" key="1">
    <source>
        <dbReference type="EMBL" id="KAK9129063.1"/>
    </source>
</evidence>
<organism evidence="1 2">
    <name type="scientific">Stephania yunnanensis</name>
    <dbReference type="NCBI Taxonomy" id="152371"/>
    <lineage>
        <taxon>Eukaryota</taxon>
        <taxon>Viridiplantae</taxon>
        <taxon>Streptophyta</taxon>
        <taxon>Embryophyta</taxon>
        <taxon>Tracheophyta</taxon>
        <taxon>Spermatophyta</taxon>
        <taxon>Magnoliopsida</taxon>
        <taxon>Ranunculales</taxon>
        <taxon>Menispermaceae</taxon>
        <taxon>Menispermoideae</taxon>
        <taxon>Cissampelideae</taxon>
        <taxon>Stephania</taxon>
    </lineage>
</organism>
<gene>
    <name evidence="1" type="ORF">Syun_017860</name>
</gene>
<keyword evidence="2" id="KW-1185">Reference proteome</keyword>
<comment type="caution">
    <text evidence="1">The sequence shown here is derived from an EMBL/GenBank/DDBJ whole genome shotgun (WGS) entry which is preliminary data.</text>
</comment>
<dbReference type="AlphaFoldDB" id="A0AAP0JA08"/>
<name>A0AAP0JA08_9MAGN</name>
<protein>
    <submittedName>
        <fullName evidence="1">Uncharacterized protein</fullName>
    </submittedName>
</protein>
<reference evidence="1 2" key="1">
    <citation type="submission" date="2024-01" db="EMBL/GenBank/DDBJ databases">
        <title>Genome assemblies of Stephania.</title>
        <authorList>
            <person name="Yang L."/>
        </authorList>
    </citation>
    <scope>NUCLEOTIDE SEQUENCE [LARGE SCALE GENOMIC DNA]</scope>
    <source>
        <strain evidence="1">YNDBR</strain>
        <tissue evidence="1">Leaf</tissue>
    </source>
</reference>